<evidence type="ECO:0000313" key="2">
    <source>
        <dbReference type="Proteomes" id="UP000191812"/>
    </source>
</evidence>
<accession>A0ABP2BGR7</accession>
<proteinExistence type="predicted"/>
<dbReference type="RefSeq" id="WP_080833416.1">
    <property type="nucleotide sequence ID" value="NZ_LT009756.1"/>
</dbReference>
<sequence>MNSSEDKAFPVPMAEAEIISLKEARRRSGKDIKTIKRWCISHGIGRRPGNSGPWQISGPALEMYLNGDMEAIEILRMNDRLHPRLIKHFSRLGLPPVPPGEMDIARKRAAVSGRVTLFRSAQNGELAP</sequence>
<gene>
    <name evidence="1" type="ORF">AGR13a_Cc30159</name>
</gene>
<evidence type="ECO:0008006" key="3">
    <source>
        <dbReference type="Google" id="ProtNLM"/>
    </source>
</evidence>
<dbReference type="Proteomes" id="UP000191812">
    <property type="component" value="Unassembled WGS sequence"/>
</dbReference>
<name>A0ABP2BGR7_9HYPH</name>
<keyword evidence="2" id="KW-1185">Reference proteome</keyword>
<dbReference type="EMBL" id="FBWH01000023">
    <property type="protein sequence ID" value="CUX31916.1"/>
    <property type="molecule type" value="Genomic_DNA"/>
</dbReference>
<comment type="caution">
    <text evidence="1">The sequence shown here is derived from an EMBL/GenBank/DDBJ whole genome shotgun (WGS) entry which is preliminary data.</text>
</comment>
<reference evidence="1 2" key="1">
    <citation type="submission" date="2016-01" db="EMBL/GenBank/DDBJ databases">
        <authorList>
            <person name="Regsiter A."/>
            <person name="william w."/>
        </authorList>
    </citation>
    <scope>NUCLEOTIDE SEQUENCE [LARGE SCALE GENOMIC DNA]</scope>
    <source>
        <strain evidence="1 2">CFBP 6927</strain>
    </source>
</reference>
<protein>
    <recommendedName>
        <fullName evidence="3">DNA-binding protein</fullName>
    </recommendedName>
</protein>
<evidence type="ECO:0000313" key="1">
    <source>
        <dbReference type="EMBL" id="CUX31916.1"/>
    </source>
</evidence>
<organism evidence="1 2">
    <name type="scientific">Agrobacterium genomosp. 13 str. CFBP 6927</name>
    <dbReference type="NCBI Taxonomy" id="1183428"/>
    <lineage>
        <taxon>Bacteria</taxon>
        <taxon>Pseudomonadati</taxon>
        <taxon>Pseudomonadota</taxon>
        <taxon>Alphaproteobacteria</taxon>
        <taxon>Hyphomicrobiales</taxon>
        <taxon>Rhizobiaceae</taxon>
        <taxon>Rhizobium/Agrobacterium group</taxon>
        <taxon>Agrobacterium</taxon>
        <taxon>Agrobacterium tumefaciens complex</taxon>
    </lineage>
</organism>